<evidence type="ECO:0000313" key="14">
    <source>
        <dbReference type="Proteomes" id="UP000002058"/>
    </source>
</evidence>
<dbReference type="GO" id="GO:0061733">
    <property type="term" value="F:protein-lysine-acetyltransferase activity"/>
    <property type="evidence" value="ECO:0007669"/>
    <property type="project" value="TreeGrafter"/>
</dbReference>
<evidence type="ECO:0000256" key="3">
    <source>
        <dbReference type="ARBA" id="ARBA00022679"/>
    </source>
</evidence>
<dbReference type="GO" id="GO:0007064">
    <property type="term" value="P:mitotic sister chromatid cohesion"/>
    <property type="evidence" value="ECO:0007669"/>
    <property type="project" value="TreeGrafter"/>
</dbReference>
<dbReference type="OrthoDB" id="428854at2759"/>
<keyword evidence="14" id="KW-1185">Reference proteome</keyword>
<keyword evidence="8" id="KW-0131">Cell cycle</keyword>
<dbReference type="HOGENOM" id="CLU_039183_2_2_1"/>
<comment type="similarity">
    <text evidence="2">Belongs to the acetyltransferase family. ECO subfamily.</text>
</comment>
<keyword evidence="6" id="KW-0862">Zinc</keyword>
<evidence type="ECO:0000256" key="7">
    <source>
        <dbReference type="ARBA" id="ARBA00023242"/>
    </source>
</evidence>
<dbReference type="KEGG" id="ure:UREG_00533"/>
<evidence type="ECO:0000259" key="11">
    <source>
        <dbReference type="Pfam" id="PF13878"/>
    </source>
</evidence>
<reference evidence="14" key="1">
    <citation type="journal article" date="2009" name="Genome Res.">
        <title>Comparative genomic analyses of the human fungal pathogens Coccidioides and their relatives.</title>
        <authorList>
            <person name="Sharpton T.J."/>
            <person name="Stajich J.E."/>
            <person name="Rounsley S.D."/>
            <person name="Gardner M.J."/>
            <person name="Wortman J.R."/>
            <person name="Jordar V.S."/>
            <person name="Maiti R."/>
            <person name="Kodira C.D."/>
            <person name="Neafsey D.E."/>
            <person name="Zeng Q."/>
            <person name="Hung C.-Y."/>
            <person name="McMahan C."/>
            <person name="Muszewska A."/>
            <person name="Grynberg M."/>
            <person name="Mandel M.A."/>
            <person name="Kellner E.M."/>
            <person name="Barker B.M."/>
            <person name="Galgiani J.N."/>
            <person name="Orbach M.J."/>
            <person name="Kirkland T.N."/>
            <person name="Cole G.T."/>
            <person name="Henn M.R."/>
            <person name="Birren B.W."/>
            <person name="Taylor J.W."/>
        </authorList>
    </citation>
    <scope>NUCLEOTIDE SEQUENCE [LARGE SCALE GENOMIC DNA]</scope>
    <source>
        <strain evidence="14">UAMH 1704</strain>
    </source>
</reference>
<feature type="domain" description="N-acetyltransferase ESCO zinc-finger" evidence="11">
    <location>
        <begin position="162"/>
        <end position="199"/>
    </location>
</feature>
<evidence type="ECO:0000313" key="13">
    <source>
        <dbReference type="EMBL" id="EEP75687.1"/>
    </source>
</evidence>
<dbReference type="eggNOG" id="KOG3014">
    <property type="taxonomic scope" value="Eukaryota"/>
</dbReference>
<evidence type="ECO:0000256" key="6">
    <source>
        <dbReference type="ARBA" id="ARBA00022833"/>
    </source>
</evidence>
<feature type="compositionally biased region" description="Low complexity" evidence="10">
    <location>
        <begin position="89"/>
        <end position="101"/>
    </location>
</feature>
<keyword evidence="7" id="KW-0539">Nucleus</keyword>
<dbReference type="PANTHER" id="PTHR45884:SF2">
    <property type="entry name" value="N-ACETYLTRANSFERASE ECO"/>
    <property type="match status" value="1"/>
</dbReference>
<dbReference type="GO" id="GO:0000785">
    <property type="term" value="C:chromatin"/>
    <property type="evidence" value="ECO:0007669"/>
    <property type="project" value="TreeGrafter"/>
</dbReference>
<sequence length="417" mass="46508">MVSVRDMPYTVTNSFKRGLMMKTYSKPIRQFWDDASRPAAKKRRVDAGKDQNGSETNLECAIRESSAAILSSPSRRNSVSFSEDVLDDLSTPPSSPPALQLTPPPAITRKPTFSFLKRKRSATSVSAAGTPLAEVNSNSFLPASSEPPKKKQQTHQPPVLKQMQLDLGGEVRKTCPGCGMEYVPSNPEDMALHKKFHDMNANGIDLGKAFVRANACRWVYEATRFEEGYVVIVDRKSSPSTKNQAKRVLEVVNKELSAPEIEDAMLWSQIETPKQFRKNGSKEEVDRFKVFLHMKDSKCVGLCLTERIWESHPVKRDSKKTARNPAEGPDSSSITPSPEKHPAIVGISRVWTSSSSRRKGIAMDLLDCVVGNYFYGIEIPKSRVAFSQPTESGCRLMEAFFGPDEPWHVYKENYATA</sequence>
<dbReference type="GeneID" id="8439454"/>
<dbReference type="VEuPathDB" id="FungiDB:UREG_00533"/>
<dbReference type="RefSeq" id="XP_002541020.1">
    <property type="nucleotide sequence ID" value="XM_002540974.1"/>
</dbReference>
<dbReference type="STRING" id="336963.C4JDQ7"/>
<evidence type="ECO:0000256" key="5">
    <source>
        <dbReference type="ARBA" id="ARBA00022771"/>
    </source>
</evidence>
<comment type="subcellular location">
    <subcellularLocation>
        <location evidence="1">Nucleus</location>
    </subcellularLocation>
</comment>
<dbReference type="Proteomes" id="UP000002058">
    <property type="component" value="Unassembled WGS sequence"/>
</dbReference>
<dbReference type="GO" id="GO:0005634">
    <property type="term" value="C:nucleus"/>
    <property type="evidence" value="ECO:0007669"/>
    <property type="project" value="UniProtKB-SubCell"/>
</dbReference>
<evidence type="ECO:0000256" key="10">
    <source>
        <dbReference type="SAM" id="MobiDB-lite"/>
    </source>
</evidence>
<feature type="domain" description="N-acetyltransferase ESCO acetyl-transferase" evidence="12">
    <location>
        <begin position="341"/>
        <end position="410"/>
    </location>
</feature>
<dbReference type="InterPro" id="IPR028005">
    <property type="entry name" value="AcTrfase_ESCO_Znf_dom"/>
</dbReference>
<evidence type="ECO:0000256" key="1">
    <source>
        <dbReference type="ARBA" id="ARBA00004123"/>
    </source>
</evidence>
<keyword evidence="9" id="KW-0012">Acyltransferase</keyword>
<feature type="region of interest" description="Disordered" evidence="10">
    <location>
        <begin position="136"/>
        <end position="158"/>
    </location>
</feature>
<evidence type="ECO:0000256" key="2">
    <source>
        <dbReference type="ARBA" id="ARBA00005816"/>
    </source>
</evidence>
<dbReference type="EMBL" id="CH476615">
    <property type="protein sequence ID" value="EEP75687.1"/>
    <property type="molecule type" value="Genomic_DNA"/>
</dbReference>
<organism evidence="13 14">
    <name type="scientific">Uncinocarpus reesii (strain UAMH 1704)</name>
    <dbReference type="NCBI Taxonomy" id="336963"/>
    <lineage>
        <taxon>Eukaryota</taxon>
        <taxon>Fungi</taxon>
        <taxon>Dikarya</taxon>
        <taxon>Ascomycota</taxon>
        <taxon>Pezizomycotina</taxon>
        <taxon>Eurotiomycetes</taxon>
        <taxon>Eurotiomycetidae</taxon>
        <taxon>Onygenales</taxon>
        <taxon>Onygenaceae</taxon>
        <taxon>Uncinocarpus</taxon>
    </lineage>
</organism>
<keyword evidence="3" id="KW-0808">Transferase</keyword>
<dbReference type="Pfam" id="PF13880">
    <property type="entry name" value="Acetyltransf_13"/>
    <property type="match status" value="1"/>
</dbReference>
<name>C4JDQ7_UNCRE</name>
<feature type="region of interest" description="Disordered" evidence="10">
    <location>
        <begin position="81"/>
        <end position="107"/>
    </location>
</feature>
<protein>
    <recommendedName>
        <fullName evidence="15">N-acetyltransferase ECO1</fullName>
    </recommendedName>
</protein>
<proteinExistence type="inferred from homology"/>
<evidence type="ECO:0000259" key="12">
    <source>
        <dbReference type="Pfam" id="PF13880"/>
    </source>
</evidence>
<accession>C4JDQ7</accession>
<feature type="region of interest" description="Disordered" evidence="10">
    <location>
        <begin position="35"/>
        <end position="59"/>
    </location>
</feature>
<evidence type="ECO:0000256" key="4">
    <source>
        <dbReference type="ARBA" id="ARBA00022723"/>
    </source>
</evidence>
<dbReference type="FunCoup" id="C4JDQ7">
    <property type="interactions" value="30"/>
</dbReference>
<keyword evidence="5" id="KW-0863">Zinc-finger</keyword>
<dbReference type="OMA" id="WHVYEES"/>
<evidence type="ECO:0000256" key="9">
    <source>
        <dbReference type="ARBA" id="ARBA00023315"/>
    </source>
</evidence>
<keyword evidence="4" id="KW-0479">Metal-binding</keyword>
<dbReference type="InterPro" id="IPR028009">
    <property type="entry name" value="ESCO_Acetyltransf_dom"/>
</dbReference>
<gene>
    <name evidence="13" type="ORF">UREG_00533</name>
</gene>
<evidence type="ECO:0008006" key="15">
    <source>
        <dbReference type="Google" id="ProtNLM"/>
    </source>
</evidence>
<dbReference type="GO" id="GO:0008270">
    <property type="term" value="F:zinc ion binding"/>
    <property type="evidence" value="ECO:0007669"/>
    <property type="project" value="UniProtKB-KW"/>
</dbReference>
<evidence type="ECO:0000256" key="8">
    <source>
        <dbReference type="ARBA" id="ARBA00023306"/>
    </source>
</evidence>
<dbReference type="Pfam" id="PF13878">
    <property type="entry name" value="zf-C2H2_3"/>
    <property type="match status" value="1"/>
</dbReference>
<dbReference type="PANTHER" id="PTHR45884">
    <property type="entry name" value="N-ACETYLTRANSFERASE ECO"/>
    <property type="match status" value="1"/>
</dbReference>
<dbReference type="InParanoid" id="C4JDQ7"/>
<feature type="region of interest" description="Disordered" evidence="10">
    <location>
        <begin position="314"/>
        <end position="341"/>
    </location>
</feature>
<dbReference type="AlphaFoldDB" id="C4JDQ7"/>